<dbReference type="EMBL" id="JADNYJ010000016">
    <property type="protein sequence ID" value="KAF8906937.1"/>
    <property type="molecule type" value="Genomic_DNA"/>
</dbReference>
<feature type="compositionally biased region" description="Basic and acidic residues" evidence="1">
    <location>
        <begin position="180"/>
        <end position="192"/>
    </location>
</feature>
<gene>
    <name evidence="2" type="ORF">CPB84DRAFT_1744742</name>
</gene>
<dbReference type="OrthoDB" id="2507344at2759"/>
<proteinExistence type="predicted"/>
<organism evidence="2 3">
    <name type="scientific">Gymnopilus junonius</name>
    <name type="common">Spectacular rustgill mushroom</name>
    <name type="synonym">Gymnopilus spectabilis subsp. junonius</name>
    <dbReference type="NCBI Taxonomy" id="109634"/>
    <lineage>
        <taxon>Eukaryota</taxon>
        <taxon>Fungi</taxon>
        <taxon>Dikarya</taxon>
        <taxon>Basidiomycota</taxon>
        <taxon>Agaricomycotina</taxon>
        <taxon>Agaricomycetes</taxon>
        <taxon>Agaricomycetidae</taxon>
        <taxon>Agaricales</taxon>
        <taxon>Agaricineae</taxon>
        <taxon>Hymenogastraceae</taxon>
        <taxon>Gymnopilus</taxon>
    </lineage>
</organism>
<dbReference type="AlphaFoldDB" id="A0A9P5NX62"/>
<keyword evidence="3" id="KW-1185">Reference proteome</keyword>
<feature type="compositionally biased region" description="Polar residues" evidence="1">
    <location>
        <begin position="166"/>
        <end position="179"/>
    </location>
</feature>
<feature type="region of interest" description="Disordered" evidence="1">
    <location>
        <begin position="162"/>
        <end position="192"/>
    </location>
</feature>
<comment type="caution">
    <text evidence="2">The sequence shown here is derived from an EMBL/GenBank/DDBJ whole genome shotgun (WGS) entry which is preliminary data.</text>
</comment>
<evidence type="ECO:0000256" key="1">
    <source>
        <dbReference type="SAM" id="MobiDB-lite"/>
    </source>
</evidence>
<name>A0A9P5NX62_GYMJU</name>
<dbReference type="Proteomes" id="UP000724874">
    <property type="component" value="Unassembled WGS sequence"/>
</dbReference>
<protein>
    <submittedName>
        <fullName evidence="2">Uncharacterized protein</fullName>
    </submittedName>
</protein>
<reference evidence="2" key="1">
    <citation type="submission" date="2020-11" db="EMBL/GenBank/DDBJ databases">
        <authorList>
            <consortium name="DOE Joint Genome Institute"/>
            <person name="Ahrendt S."/>
            <person name="Riley R."/>
            <person name="Andreopoulos W."/>
            <person name="LaButti K."/>
            <person name="Pangilinan J."/>
            <person name="Ruiz-duenas F.J."/>
            <person name="Barrasa J.M."/>
            <person name="Sanchez-Garcia M."/>
            <person name="Camarero S."/>
            <person name="Miyauchi S."/>
            <person name="Serrano A."/>
            <person name="Linde D."/>
            <person name="Babiker R."/>
            <person name="Drula E."/>
            <person name="Ayuso-Fernandez I."/>
            <person name="Pacheco R."/>
            <person name="Padilla G."/>
            <person name="Ferreira P."/>
            <person name="Barriuso J."/>
            <person name="Kellner H."/>
            <person name="Castanera R."/>
            <person name="Alfaro M."/>
            <person name="Ramirez L."/>
            <person name="Pisabarro A.G."/>
            <person name="Kuo A."/>
            <person name="Tritt A."/>
            <person name="Lipzen A."/>
            <person name="He G."/>
            <person name="Yan M."/>
            <person name="Ng V."/>
            <person name="Cullen D."/>
            <person name="Martin F."/>
            <person name="Rosso M.-N."/>
            <person name="Henrissat B."/>
            <person name="Hibbett D."/>
            <person name="Martinez A.T."/>
            <person name="Grigoriev I.V."/>
        </authorList>
    </citation>
    <scope>NUCLEOTIDE SEQUENCE</scope>
    <source>
        <strain evidence="2">AH 44721</strain>
    </source>
</reference>
<accession>A0A9P5NX62</accession>
<evidence type="ECO:0000313" key="2">
    <source>
        <dbReference type="EMBL" id="KAF8906937.1"/>
    </source>
</evidence>
<sequence length="192" mass="21696">MTVPWSFAAARLHRKGRQCTRVAVYVAQETDDGKAKNSGLMKAWHSSISKVMVLTSILGCGIDYPHVGSTPARVLWRKRWTTMYHITYVPVAWIHFLSRTKSWAKGSSMNGPWIPISVASYVPFAQNYESRTIQYTSVWNGAQLSIFTWSMPTTLAAFSFSRPHTEPTSSGGARSVSNKYHNEEDHPQEKRI</sequence>
<evidence type="ECO:0000313" key="3">
    <source>
        <dbReference type="Proteomes" id="UP000724874"/>
    </source>
</evidence>